<dbReference type="GO" id="GO:0005085">
    <property type="term" value="F:guanyl-nucleotide exchange factor activity"/>
    <property type="evidence" value="ECO:0007669"/>
    <property type="project" value="UniProtKB-ARBA"/>
</dbReference>
<evidence type="ECO:0000256" key="10">
    <source>
        <dbReference type="RuleBase" id="RU003814"/>
    </source>
</evidence>
<dbReference type="InterPro" id="IPR000649">
    <property type="entry name" value="IF-2B-related"/>
</dbReference>
<feature type="region of interest" description="Disordered" evidence="11">
    <location>
        <begin position="1"/>
        <end position="180"/>
    </location>
</feature>
<dbReference type="GO" id="GO:0048513">
    <property type="term" value="P:animal organ development"/>
    <property type="evidence" value="ECO:0007669"/>
    <property type="project" value="UniProtKB-ARBA"/>
</dbReference>
<evidence type="ECO:0000256" key="9">
    <source>
        <dbReference type="ARBA" id="ARBA00046432"/>
    </source>
</evidence>
<organism evidence="12">
    <name type="scientific">Culicoides sonorensis</name>
    <name type="common">Biting midge</name>
    <dbReference type="NCBI Taxonomy" id="179676"/>
    <lineage>
        <taxon>Eukaryota</taxon>
        <taxon>Metazoa</taxon>
        <taxon>Ecdysozoa</taxon>
        <taxon>Arthropoda</taxon>
        <taxon>Hexapoda</taxon>
        <taxon>Insecta</taxon>
        <taxon>Pterygota</taxon>
        <taxon>Neoptera</taxon>
        <taxon>Endopterygota</taxon>
        <taxon>Diptera</taxon>
        <taxon>Nematocera</taxon>
        <taxon>Chironomoidea</taxon>
        <taxon>Ceratopogonidae</taxon>
        <taxon>Ceratopogoninae</taxon>
        <taxon>Culicoides</taxon>
        <taxon>Monoculicoides</taxon>
    </lineage>
</organism>
<dbReference type="Pfam" id="PF01008">
    <property type="entry name" value="IF-2B"/>
    <property type="match status" value="1"/>
</dbReference>
<dbReference type="GO" id="GO:0005829">
    <property type="term" value="C:cytosol"/>
    <property type="evidence" value="ECO:0007669"/>
    <property type="project" value="UniProtKB-SubCell"/>
</dbReference>
<comment type="subunit">
    <text evidence="9">Component of the translation initiation factor 2B (eIF2B) complex which is a heterodecamer of two sets of five different subunits: alpha, beta, gamma, delta and epsilon. Subunits alpha, beta and delta comprise a regulatory subcomplex and subunits epsilon and gamma comprise a catalytic subcomplex. Within the complex, the hexameric regulatory complex resides at the center, with the two heterodimeric catalytic subcomplexes bound on opposite sides.</text>
</comment>
<keyword evidence="5" id="KW-0648">Protein biosynthesis</keyword>
<dbReference type="InterPro" id="IPR042529">
    <property type="entry name" value="IF_2B-like_C"/>
</dbReference>
<feature type="compositionally biased region" description="Low complexity" evidence="11">
    <location>
        <begin position="106"/>
        <end position="128"/>
    </location>
</feature>
<evidence type="ECO:0000256" key="11">
    <source>
        <dbReference type="SAM" id="MobiDB-lite"/>
    </source>
</evidence>
<evidence type="ECO:0000256" key="1">
    <source>
        <dbReference type="ARBA" id="ARBA00004514"/>
    </source>
</evidence>
<dbReference type="GO" id="GO:0140535">
    <property type="term" value="C:intracellular protein-containing complex"/>
    <property type="evidence" value="ECO:0007669"/>
    <property type="project" value="UniProtKB-ARBA"/>
</dbReference>
<keyword evidence="4" id="KW-0396">Initiation factor</keyword>
<feature type="compositionally biased region" description="Basic and acidic residues" evidence="11">
    <location>
        <begin position="171"/>
        <end position="180"/>
    </location>
</feature>
<evidence type="ECO:0000256" key="5">
    <source>
        <dbReference type="ARBA" id="ARBA00022917"/>
    </source>
</evidence>
<feature type="compositionally biased region" description="Polar residues" evidence="11">
    <location>
        <begin position="30"/>
        <end position="39"/>
    </location>
</feature>
<name>A0A336LR56_CULSO</name>
<evidence type="ECO:0000256" key="6">
    <source>
        <dbReference type="ARBA" id="ARBA00043898"/>
    </source>
</evidence>
<protein>
    <recommendedName>
        <fullName evidence="7">Translation initiation factor eIF2B subunit delta</fullName>
    </recommendedName>
    <alternativeName>
        <fullName evidence="8">eIF2B GDP-GTP exchange factor subunit delta</fullName>
    </alternativeName>
</protein>
<dbReference type="EMBL" id="UFQT01000075">
    <property type="protein sequence ID" value="SSX19401.1"/>
    <property type="molecule type" value="Genomic_DNA"/>
</dbReference>
<gene>
    <name evidence="12" type="primary">CSON014113</name>
</gene>
<feature type="compositionally biased region" description="Basic and acidic residues" evidence="11">
    <location>
        <begin position="42"/>
        <end position="51"/>
    </location>
</feature>
<keyword evidence="3" id="KW-0963">Cytoplasm</keyword>
<dbReference type="VEuPathDB" id="VectorBase:CSON014113"/>
<comment type="function">
    <text evidence="6">Acts as a component of the translation initiation factor 2B (eIF2B) complex, which catalyzes the exchange of GDP for GTP on eukaryotic initiation factor 2 (eIF2) gamma subunit. Its guanine nucleotide exchange factor activity is repressed when bound to eIF2 complex phosphorylated on the alpha subunit, thereby limiting the amount of methionyl-initiator methionine tRNA available to the ribosome and consequently global translation is repressed.</text>
</comment>
<evidence type="ECO:0000256" key="8">
    <source>
        <dbReference type="ARBA" id="ARBA00044356"/>
    </source>
</evidence>
<dbReference type="GO" id="GO:0007417">
    <property type="term" value="P:central nervous system development"/>
    <property type="evidence" value="ECO:0007669"/>
    <property type="project" value="UniProtKB-ARBA"/>
</dbReference>
<dbReference type="AlphaFoldDB" id="A0A336LR56"/>
<proteinExistence type="inferred from homology"/>
<feature type="compositionally biased region" description="Basic and acidic residues" evidence="11">
    <location>
        <begin position="131"/>
        <end position="143"/>
    </location>
</feature>
<dbReference type="PANTHER" id="PTHR10233:SF14">
    <property type="entry name" value="TRANSLATION INITIATION FACTOR EIF-2B SUBUNIT DELTA"/>
    <property type="match status" value="1"/>
</dbReference>
<sequence>MDSSKQKQMTQEEKLAARKAKKASKKEQKTGNVTKTVITPKSPEKASETKSDSTPSVGAAFTVAAAVTPTLHEQKKTQPASPKKTSTSSPVKHPQQKPKSQEKMSVGAVFGAAVAVNPVNTPTVNLTPSTKTEKSREEIEAERKAKKMAKQQAKQQKGAPVPQKSPVAEKSTVDPQEKLMKAILSPKHSANLEQKMENLKITETQNTETGKTGQKTLTKAERRAIQEAQRAAKAQKQSMPAKTAKTTTPVSKEKSPSQVVLPKSSTVLKSTASKIQLLHKVKLFNHLYTEKCCFDTPVNTETIHPEIVRLGVQYSHGVIVGANARCIAFLNAMKEMTRDFSTPPQKEFSREFEALLNPAVTYLKQCRPLSVTMTNALRYIKYQLTQLKNEDRDETKREILLEAIDTYIRDQIEKAAQAISISVQEKIADGDVIMTYGCSSLIKHILEAARARNVDFRVIVVDARPRHEGQEMLKRLIAEGIDCTCVLINAVGFIMPEVTKVLLGAHALLANGYVMSRVGTAQIALIAKSFNVPVLVCCETHKFSERVQTDAFVYNEIGDPEDLVVKEGKNGMTKDPLANWESVRHLTPLNLCYDVTPPELVTAVVTEVAILPCTSVPVILRIKPSEVGY</sequence>
<dbReference type="FunFam" id="3.40.50.10470:FF:000002">
    <property type="entry name" value="Probable translation initiation factor eIF-2B subunit delta"/>
    <property type="match status" value="1"/>
</dbReference>
<dbReference type="GO" id="GO:0003743">
    <property type="term" value="F:translation initiation factor activity"/>
    <property type="evidence" value="ECO:0007669"/>
    <property type="project" value="UniProtKB-KW"/>
</dbReference>
<dbReference type="Gene3D" id="3.40.50.10470">
    <property type="entry name" value="Translation initiation factor eif-2b, domain 2"/>
    <property type="match status" value="1"/>
</dbReference>
<dbReference type="OMA" id="HAYKAIS"/>
<accession>A0A336LR56</accession>
<evidence type="ECO:0000256" key="4">
    <source>
        <dbReference type="ARBA" id="ARBA00022540"/>
    </source>
</evidence>
<comment type="subcellular location">
    <subcellularLocation>
        <location evidence="1">Cytoplasm</location>
        <location evidence="1">Cytosol</location>
    </subcellularLocation>
</comment>
<evidence type="ECO:0000256" key="2">
    <source>
        <dbReference type="ARBA" id="ARBA00007251"/>
    </source>
</evidence>
<feature type="compositionally biased region" description="Low complexity" evidence="11">
    <location>
        <begin position="150"/>
        <end position="164"/>
    </location>
</feature>
<evidence type="ECO:0000256" key="7">
    <source>
        <dbReference type="ARBA" id="ARBA00044147"/>
    </source>
</evidence>
<dbReference type="InterPro" id="IPR037171">
    <property type="entry name" value="NagB/RpiA_transferase-like"/>
</dbReference>
<evidence type="ECO:0000313" key="12">
    <source>
        <dbReference type="EMBL" id="SSX19401.1"/>
    </source>
</evidence>
<dbReference type="PANTHER" id="PTHR10233">
    <property type="entry name" value="TRANSLATION INITIATION FACTOR EIF-2B"/>
    <property type="match status" value="1"/>
</dbReference>
<evidence type="ECO:0000256" key="3">
    <source>
        <dbReference type="ARBA" id="ARBA00022490"/>
    </source>
</evidence>
<feature type="region of interest" description="Disordered" evidence="11">
    <location>
        <begin position="231"/>
        <end position="258"/>
    </location>
</feature>
<reference evidence="12" key="1">
    <citation type="submission" date="2018-07" db="EMBL/GenBank/DDBJ databases">
        <authorList>
            <person name="Quirk P.G."/>
            <person name="Krulwich T.A."/>
        </authorList>
    </citation>
    <scope>NUCLEOTIDE SEQUENCE</scope>
</reference>
<feature type="compositionally biased region" description="Low complexity" evidence="11">
    <location>
        <begin position="77"/>
        <end position="90"/>
    </location>
</feature>
<feature type="compositionally biased region" description="Low complexity" evidence="11">
    <location>
        <begin position="57"/>
        <end position="70"/>
    </location>
</feature>
<feature type="compositionally biased region" description="Polar residues" evidence="11">
    <location>
        <begin position="238"/>
        <end position="250"/>
    </location>
</feature>
<comment type="similarity">
    <text evidence="2 10">Belongs to the eIF-2B alpha/beta/delta subunits family.</text>
</comment>
<dbReference type="SUPFAM" id="SSF100950">
    <property type="entry name" value="NagB/RpiA/CoA transferase-like"/>
    <property type="match status" value="1"/>
</dbReference>